<feature type="compositionally biased region" description="Basic residues" evidence="5">
    <location>
        <begin position="9"/>
        <end position="19"/>
    </location>
</feature>
<dbReference type="GO" id="GO:0015934">
    <property type="term" value="C:large ribosomal subunit"/>
    <property type="evidence" value="ECO:0007669"/>
    <property type="project" value="InterPro"/>
</dbReference>
<sequence>MELFNLPKLKGKSKKKKRLGQGLGSGKGKTAGRGHKGQKARGKVAVGFEGGQLKLIKRLPFMRGIGNRAGHVVRERRGGKIK</sequence>
<evidence type="ECO:0000313" key="7">
    <source>
        <dbReference type="Proteomes" id="UP000034875"/>
    </source>
</evidence>
<feature type="compositionally biased region" description="Basic residues" evidence="5">
    <location>
        <begin position="30"/>
        <end position="42"/>
    </location>
</feature>
<keyword evidence="3" id="KW-0687">Ribonucleoprotein</keyword>
<dbReference type="EMBL" id="LCCZ01000017">
    <property type="protein sequence ID" value="KKS43896.1"/>
    <property type="molecule type" value="Genomic_DNA"/>
</dbReference>
<comment type="caution">
    <text evidence="6">The sequence shown here is derived from an EMBL/GenBank/DDBJ whole genome shotgun (WGS) entry which is preliminary data.</text>
</comment>
<feature type="region of interest" description="Disordered" evidence="5">
    <location>
        <begin position="1"/>
        <end position="43"/>
    </location>
</feature>
<reference evidence="6 7" key="1">
    <citation type="journal article" date="2015" name="Nature">
        <title>rRNA introns, odd ribosomes, and small enigmatic genomes across a large radiation of phyla.</title>
        <authorList>
            <person name="Brown C.T."/>
            <person name="Hug L.A."/>
            <person name="Thomas B.C."/>
            <person name="Sharon I."/>
            <person name="Castelle C.J."/>
            <person name="Singh A."/>
            <person name="Wilkins M.J."/>
            <person name="Williams K.H."/>
            <person name="Banfield J.F."/>
        </authorList>
    </citation>
    <scope>NUCLEOTIDE SEQUENCE [LARGE SCALE GENOMIC DNA]</scope>
</reference>
<dbReference type="SUPFAM" id="SSF52080">
    <property type="entry name" value="Ribosomal proteins L15p and L18e"/>
    <property type="match status" value="1"/>
</dbReference>
<dbReference type="Proteomes" id="UP000034875">
    <property type="component" value="Unassembled WGS sequence"/>
</dbReference>
<comment type="similarity">
    <text evidence="1">Belongs to the universal ribosomal protein uL15 family.</text>
</comment>
<accession>A0A0G1BC13</accession>
<evidence type="ECO:0000256" key="1">
    <source>
        <dbReference type="ARBA" id="ARBA00007320"/>
    </source>
</evidence>
<evidence type="ECO:0000256" key="3">
    <source>
        <dbReference type="ARBA" id="ARBA00023274"/>
    </source>
</evidence>
<dbReference type="InterPro" id="IPR036227">
    <property type="entry name" value="Ribosomal_uL15/eL18_sf"/>
</dbReference>
<organism evidence="6 7">
    <name type="scientific">candidate division CPR1 bacterium GW2011_GWA2_42_17</name>
    <dbReference type="NCBI Taxonomy" id="1618341"/>
    <lineage>
        <taxon>Bacteria</taxon>
        <taxon>candidate division CPR1</taxon>
    </lineage>
</organism>
<dbReference type="InterPro" id="IPR005749">
    <property type="entry name" value="Ribosomal_uL15_bac-type"/>
</dbReference>
<dbReference type="PANTHER" id="PTHR12934:SF11">
    <property type="entry name" value="LARGE RIBOSOMAL SUBUNIT PROTEIN UL15M"/>
    <property type="match status" value="1"/>
</dbReference>
<dbReference type="GO" id="GO:0003735">
    <property type="term" value="F:structural constituent of ribosome"/>
    <property type="evidence" value="ECO:0007669"/>
    <property type="project" value="InterPro"/>
</dbReference>
<protein>
    <recommendedName>
        <fullName evidence="4">50S ribosomal protein L15</fullName>
    </recommendedName>
</protein>
<dbReference type="AlphaFoldDB" id="A0A0G1BC13"/>
<evidence type="ECO:0000256" key="5">
    <source>
        <dbReference type="SAM" id="MobiDB-lite"/>
    </source>
</evidence>
<gene>
    <name evidence="6" type="ORF">UV05_C0017G0005</name>
</gene>
<evidence type="ECO:0000256" key="4">
    <source>
        <dbReference type="ARBA" id="ARBA00035497"/>
    </source>
</evidence>
<keyword evidence="2 6" id="KW-0689">Ribosomal protein</keyword>
<name>A0A0G1BC13_9BACT</name>
<proteinExistence type="inferred from homology"/>
<evidence type="ECO:0000313" key="6">
    <source>
        <dbReference type="EMBL" id="KKS43896.1"/>
    </source>
</evidence>
<dbReference type="GO" id="GO:0006412">
    <property type="term" value="P:translation"/>
    <property type="evidence" value="ECO:0007669"/>
    <property type="project" value="InterPro"/>
</dbReference>
<evidence type="ECO:0000256" key="2">
    <source>
        <dbReference type="ARBA" id="ARBA00022980"/>
    </source>
</evidence>
<dbReference type="PANTHER" id="PTHR12934">
    <property type="entry name" value="50S RIBOSOMAL PROTEIN L15"/>
    <property type="match status" value="1"/>
</dbReference>
<dbReference type="PATRIC" id="fig|1618341.3.peg.342"/>